<dbReference type="AlphaFoldDB" id="A0A078J362"/>
<reference evidence="2 3" key="1">
    <citation type="journal article" date="2014" name="Science">
        <title>Plant genetics. Early allopolyploid evolution in the post-Neolithic Brassica napus oilseed genome.</title>
        <authorList>
            <person name="Chalhoub B."/>
            <person name="Denoeud F."/>
            <person name="Liu S."/>
            <person name="Parkin I.A."/>
            <person name="Tang H."/>
            <person name="Wang X."/>
            <person name="Chiquet J."/>
            <person name="Belcram H."/>
            <person name="Tong C."/>
            <person name="Samans B."/>
            <person name="Correa M."/>
            <person name="Da Silva C."/>
            <person name="Just J."/>
            <person name="Falentin C."/>
            <person name="Koh C.S."/>
            <person name="Le Clainche I."/>
            <person name="Bernard M."/>
            <person name="Bento P."/>
            <person name="Noel B."/>
            <person name="Labadie K."/>
            <person name="Alberti A."/>
            <person name="Charles M."/>
            <person name="Arnaud D."/>
            <person name="Guo H."/>
            <person name="Daviaud C."/>
            <person name="Alamery S."/>
            <person name="Jabbari K."/>
            <person name="Zhao M."/>
            <person name="Edger P.P."/>
            <person name="Chelaifa H."/>
            <person name="Tack D."/>
            <person name="Lassalle G."/>
            <person name="Mestiri I."/>
            <person name="Schnel N."/>
            <person name="Le Paslier M.C."/>
            <person name="Fan G."/>
            <person name="Renault V."/>
            <person name="Bayer P.E."/>
            <person name="Golicz A.A."/>
            <person name="Manoli S."/>
            <person name="Lee T.H."/>
            <person name="Thi V.H."/>
            <person name="Chalabi S."/>
            <person name="Hu Q."/>
            <person name="Fan C."/>
            <person name="Tollenaere R."/>
            <person name="Lu Y."/>
            <person name="Battail C."/>
            <person name="Shen J."/>
            <person name="Sidebottom C.H."/>
            <person name="Wang X."/>
            <person name="Canaguier A."/>
            <person name="Chauveau A."/>
            <person name="Berard A."/>
            <person name="Deniot G."/>
            <person name="Guan M."/>
            <person name="Liu Z."/>
            <person name="Sun F."/>
            <person name="Lim Y.P."/>
            <person name="Lyons E."/>
            <person name="Town C.D."/>
            <person name="Bancroft I."/>
            <person name="Wang X."/>
            <person name="Meng J."/>
            <person name="Ma J."/>
            <person name="Pires J.C."/>
            <person name="King G.J."/>
            <person name="Brunel D."/>
            <person name="Delourme R."/>
            <person name="Renard M."/>
            <person name="Aury J.M."/>
            <person name="Adams K.L."/>
            <person name="Batley J."/>
            <person name="Snowdon R.J."/>
            <person name="Tost J."/>
            <person name="Edwards D."/>
            <person name="Zhou Y."/>
            <person name="Hua W."/>
            <person name="Sharpe A.G."/>
            <person name="Paterson A.H."/>
            <person name="Guan C."/>
            <person name="Wincker P."/>
        </authorList>
    </citation>
    <scope>NUCLEOTIDE SEQUENCE [LARGE SCALE GENOMIC DNA]</scope>
    <source>
        <strain evidence="3">cv. Darmor-bzh</strain>
    </source>
</reference>
<reference evidence="1" key="3">
    <citation type="submission" date="2021-01" db="EMBL/GenBank/DDBJ databases">
        <authorList>
            <consortium name="Genoscope - CEA"/>
            <person name="William W."/>
        </authorList>
    </citation>
    <scope>NUCLEOTIDE SEQUENCE</scope>
</reference>
<gene>
    <name evidence="2" type="primary">BnaCnng35970D</name>
    <name evidence="1" type="ORF">DARMORV10_C01P40030.1</name>
    <name evidence="2" type="ORF">GSBRNA2T00028488001</name>
</gene>
<dbReference type="EMBL" id="LK033868">
    <property type="protein sequence ID" value="CDY60316.1"/>
    <property type="molecule type" value="Genomic_DNA"/>
</dbReference>
<protein>
    <submittedName>
        <fullName evidence="1">(rape) hypothetical protein</fullName>
    </submittedName>
    <submittedName>
        <fullName evidence="2">BnaCnng35970D protein</fullName>
    </submittedName>
</protein>
<keyword evidence="3" id="KW-1185">Reference proteome</keyword>
<dbReference type="Proteomes" id="UP000028999">
    <property type="component" value="Unassembled WGS sequence"/>
</dbReference>
<proteinExistence type="predicted"/>
<reference evidence="2" key="2">
    <citation type="submission" date="2014-06" db="EMBL/GenBank/DDBJ databases">
        <authorList>
            <person name="Genoscope - CEA"/>
        </authorList>
    </citation>
    <scope>NUCLEOTIDE SEQUENCE</scope>
</reference>
<evidence type="ECO:0000313" key="2">
    <source>
        <dbReference type="EMBL" id="CDY60316.1"/>
    </source>
</evidence>
<evidence type="ECO:0000313" key="3">
    <source>
        <dbReference type="Proteomes" id="UP000028999"/>
    </source>
</evidence>
<accession>A0A078J362</accession>
<sequence length="64" mass="7318">MSKSSIKRYDSQISLIPNIHRSLSFYFSENSLVNRKDFFSTQSPFESVETGPLLTVTFRDPTVA</sequence>
<evidence type="ECO:0000313" key="1">
    <source>
        <dbReference type="EMBL" id="CAF2076465.1"/>
    </source>
</evidence>
<dbReference type="PaxDb" id="3708-A0A078J362"/>
<dbReference type="EMBL" id="HG994365">
    <property type="protein sequence ID" value="CAF2076465.1"/>
    <property type="molecule type" value="Genomic_DNA"/>
</dbReference>
<dbReference type="Gramene" id="CDY60316">
    <property type="protein sequence ID" value="CDY60316"/>
    <property type="gene ID" value="GSBRNA2T00028488001"/>
</dbReference>
<name>A0A078J362_BRANA</name>
<dbReference type="Proteomes" id="UP001295469">
    <property type="component" value="Chromosome C01"/>
</dbReference>
<organism evidence="2 3">
    <name type="scientific">Brassica napus</name>
    <name type="common">Rape</name>
    <dbReference type="NCBI Taxonomy" id="3708"/>
    <lineage>
        <taxon>Eukaryota</taxon>
        <taxon>Viridiplantae</taxon>
        <taxon>Streptophyta</taxon>
        <taxon>Embryophyta</taxon>
        <taxon>Tracheophyta</taxon>
        <taxon>Spermatophyta</taxon>
        <taxon>Magnoliopsida</taxon>
        <taxon>eudicotyledons</taxon>
        <taxon>Gunneridae</taxon>
        <taxon>Pentapetalae</taxon>
        <taxon>rosids</taxon>
        <taxon>malvids</taxon>
        <taxon>Brassicales</taxon>
        <taxon>Brassicaceae</taxon>
        <taxon>Brassiceae</taxon>
        <taxon>Brassica</taxon>
    </lineage>
</organism>